<dbReference type="Pfam" id="PF09907">
    <property type="entry name" value="HigB_toxin"/>
    <property type="match status" value="1"/>
</dbReference>
<dbReference type="RefSeq" id="WP_198638229.1">
    <property type="nucleotide sequence ID" value="NZ_JAEHNY010000004.1"/>
</dbReference>
<keyword evidence="2" id="KW-1185">Reference proteome</keyword>
<reference evidence="1 2" key="1">
    <citation type="submission" date="2020-12" db="EMBL/GenBank/DDBJ databases">
        <title>Salegentibacter orientalis sp. nov., isolated from costal sediment.</title>
        <authorList>
            <person name="Lian F.-B."/>
        </authorList>
    </citation>
    <scope>NUCLEOTIDE SEQUENCE [LARGE SCALE GENOMIC DNA]</scope>
    <source>
        <strain evidence="1 2">F60176</strain>
    </source>
</reference>
<dbReference type="Proteomes" id="UP000635665">
    <property type="component" value="Unassembled WGS sequence"/>
</dbReference>
<accession>A0ABS0TEZ6</accession>
<organism evidence="1 2">
    <name type="scientific">Salegentibacter maritimus</name>
    <dbReference type="NCBI Taxonomy" id="2794347"/>
    <lineage>
        <taxon>Bacteria</taxon>
        <taxon>Pseudomonadati</taxon>
        <taxon>Bacteroidota</taxon>
        <taxon>Flavobacteriia</taxon>
        <taxon>Flavobacteriales</taxon>
        <taxon>Flavobacteriaceae</taxon>
        <taxon>Salegentibacter</taxon>
    </lineage>
</organism>
<name>A0ABS0TEZ6_9FLAO</name>
<sequence>MRLINRKALEKLKRKKRGNASLAKEIDLLIEDFETHNWQSQEELKQDRKDADCVHSEGFYFFNIEIHRTMILIEFEDNEASVIWVGSHQEYERIFKNNKSAIANWLKSKDLI</sequence>
<gene>
    <name evidence="1" type="ORF">I6U50_06325</name>
</gene>
<evidence type="ECO:0000313" key="1">
    <source>
        <dbReference type="EMBL" id="MBI6119632.1"/>
    </source>
</evidence>
<protein>
    <submittedName>
        <fullName evidence="1">Type II toxin-antitoxin system HigB family toxin</fullName>
    </submittedName>
</protein>
<evidence type="ECO:0000313" key="2">
    <source>
        <dbReference type="Proteomes" id="UP000635665"/>
    </source>
</evidence>
<dbReference type="InterPro" id="IPR018669">
    <property type="entry name" value="Toxin_HigB"/>
</dbReference>
<comment type="caution">
    <text evidence="1">The sequence shown here is derived from an EMBL/GenBank/DDBJ whole genome shotgun (WGS) entry which is preliminary data.</text>
</comment>
<proteinExistence type="predicted"/>
<dbReference type="EMBL" id="JAEHNY010000004">
    <property type="protein sequence ID" value="MBI6119632.1"/>
    <property type="molecule type" value="Genomic_DNA"/>
</dbReference>